<feature type="region of interest" description="Disordered" evidence="1">
    <location>
        <begin position="82"/>
        <end position="121"/>
    </location>
</feature>
<gene>
    <name evidence="2" type="ORF">O181_079815</name>
</gene>
<dbReference type="AlphaFoldDB" id="A0A9Q3IIB0"/>
<evidence type="ECO:0000256" key="1">
    <source>
        <dbReference type="SAM" id="MobiDB-lite"/>
    </source>
</evidence>
<proteinExistence type="predicted"/>
<reference evidence="2" key="1">
    <citation type="submission" date="2021-03" db="EMBL/GenBank/DDBJ databases">
        <title>Draft genome sequence of rust myrtle Austropuccinia psidii MF-1, a brazilian biotype.</title>
        <authorList>
            <person name="Quecine M.C."/>
            <person name="Pachon D.M.R."/>
            <person name="Bonatelli M.L."/>
            <person name="Correr F.H."/>
            <person name="Franceschini L.M."/>
            <person name="Leite T.F."/>
            <person name="Margarido G.R.A."/>
            <person name="Almeida C.A."/>
            <person name="Ferrarezi J.A."/>
            <person name="Labate C.A."/>
        </authorList>
    </citation>
    <scope>NUCLEOTIDE SEQUENCE</scope>
    <source>
        <strain evidence="2">MF-1</strain>
    </source>
</reference>
<organism evidence="2 3">
    <name type="scientific">Austropuccinia psidii MF-1</name>
    <dbReference type="NCBI Taxonomy" id="1389203"/>
    <lineage>
        <taxon>Eukaryota</taxon>
        <taxon>Fungi</taxon>
        <taxon>Dikarya</taxon>
        <taxon>Basidiomycota</taxon>
        <taxon>Pucciniomycotina</taxon>
        <taxon>Pucciniomycetes</taxon>
        <taxon>Pucciniales</taxon>
        <taxon>Sphaerophragmiaceae</taxon>
        <taxon>Austropuccinia</taxon>
    </lineage>
</organism>
<sequence>MEASRTSSSSQRLASTFETIIESPEADINTIPIVRSEQLITSSSRDIPVSVQELFHVGKAAGVGTSSQLLDRENELLPSIKDVFGPQKDKRSSEGVEPHVFQGKGPKDKSLVEKPKNFLTG</sequence>
<dbReference type="Proteomes" id="UP000765509">
    <property type="component" value="Unassembled WGS sequence"/>
</dbReference>
<accession>A0A9Q3IIB0</accession>
<name>A0A9Q3IIB0_9BASI</name>
<keyword evidence="3" id="KW-1185">Reference proteome</keyword>
<comment type="caution">
    <text evidence="2">The sequence shown here is derived from an EMBL/GenBank/DDBJ whole genome shotgun (WGS) entry which is preliminary data.</text>
</comment>
<feature type="compositionally biased region" description="Basic and acidic residues" evidence="1">
    <location>
        <begin position="105"/>
        <end position="121"/>
    </location>
</feature>
<evidence type="ECO:0000313" key="3">
    <source>
        <dbReference type="Proteomes" id="UP000765509"/>
    </source>
</evidence>
<evidence type="ECO:0000313" key="2">
    <source>
        <dbReference type="EMBL" id="MBW0540100.1"/>
    </source>
</evidence>
<dbReference type="EMBL" id="AVOT02044747">
    <property type="protein sequence ID" value="MBW0540100.1"/>
    <property type="molecule type" value="Genomic_DNA"/>
</dbReference>
<feature type="compositionally biased region" description="Basic and acidic residues" evidence="1">
    <location>
        <begin position="87"/>
        <end position="97"/>
    </location>
</feature>
<protein>
    <submittedName>
        <fullName evidence="2">Uncharacterized protein</fullName>
    </submittedName>
</protein>